<keyword evidence="4 9" id="KW-0808">Transferase</keyword>
<dbReference type="Pfam" id="PF00198">
    <property type="entry name" value="2-oxoacid_dh"/>
    <property type="match status" value="1"/>
</dbReference>
<evidence type="ECO:0000256" key="2">
    <source>
        <dbReference type="ARBA" id="ARBA00007317"/>
    </source>
</evidence>
<keyword evidence="5 9" id="KW-0450">Lipoyl</keyword>
<dbReference type="InterPro" id="IPR050743">
    <property type="entry name" value="2-oxoacid_DH_E2_comp"/>
</dbReference>
<gene>
    <name evidence="13" type="ORF">HKN21_17380</name>
</gene>
<comment type="function">
    <text evidence="7">The pyruvate dehydrogenase complex catalyzes the overall conversion of pyruvate to acetyl-CoA and CO(2). It contains multiple copies of three enzymatic components: pyruvate dehydrogenase (E1), dihydrolipoamide acetyltransferase (E2) and lipoamide dehydrogenase (E3).</text>
</comment>
<accession>A0A7Y2ECS3</accession>
<dbReference type="GO" id="GO:0031405">
    <property type="term" value="F:lipoic acid binding"/>
    <property type="evidence" value="ECO:0007669"/>
    <property type="project" value="TreeGrafter"/>
</dbReference>
<dbReference type="CDD" id="cd06849">
    <property type="entry name" value="lipoyl_domain"/>
    <property type="match status" value="1"/>
</dbReference>
<comment type="caution">
    <text evidence="13">The sequence shown here is derived from an EMBL/GenBank/DDBJ whole genome shotgun (WGS) entry which is preliminary data.</text>
</comment>
<comment type="similarity">
    <text evidence="2 9">Belongs to the 2-oxoacid dehydrogenase family.</text>
</comment>
<dbReference type="PROSITE" id="PS50968">
    <property type="entry name" value="BIOTINYL_LIPOYL"/>
    <property type="match status" value="1"/>
</dbReference>
<comment type="subunit">
    <text evidence="3">Forms a 24-polypeptide structural core with octahedral symmetry.</text>
</comment>
<feature type="compositionally biased region" description="Low complexity" evidence="10">
    <location>
        <begin position="121"/>
        <end position="132"/>
    </location>
</feature>
<dbReference type="InterPro" id="IPR004167">
    <property type="entry name" value="PSBD"/>
</dbReference>
<evidence type="ECO:0000256" key="6">
    <source>
        <dbReference type="ARBA" id="ARBA00023315"/>
    </source>
</evidence>
<dbReference type="AlphaFoldDB" id="A0A7Y2ECS3"/>
<feature type="region of interest" description="Disordered" evidence="10">
    <location>
        <begin position="201"/>
        <end position="224"/>
    </location>
</feature>
<evidence type="ECO:0000256" key="5">
    <source>
        <dbReference type="ARBA" id="ARBA00022823"/>
    </source>
</evidence>
<dbReference type="Gene3D" id="4.10.320.10">
    <property type="entry name" value="E3-binding domain"/>
    <property type="match status" value="1"/>
</dbReference>
<evidence type="ECO:0000313" key="14">
    <source>
        <dbReference type="Proteomes" id="UP000547674"/>
    </source>
</evidence>
<organism evidence="13 14">
    <name type="scientific">Eiseniibacteriota bacterium</name>
    <dbReference type="NCBI Taxonomy" id="2212470"/>
    <lineage>
        <taxon>Bacteria</taxon>
        <taxon>Candidatus Eiseniibacteriota</taxon>
    </lineage>
</organism>
<dbReference type="Pfam" id="PF00364">
    <property type="entry name" value="Biotin_lipoyl"/>
    <property type="match status" value="1"/>
</dbReference>
<feature type="compositionally biased region" description="Pro residues" evidence="10">
    <location>
        <begin position="107"/>
        <end position="120"/>
    </location>
</feature>
<dbReference type="EC" id="2.3.1.-" evidence="9"/>
<dbReference type="GO" id="GO:0005737">
    <property type="term" value="C:cytoplasm"/>
    <property type="evidence" value="ECO:0007669"/>
    <property type="project" value="TreeGrafter"/>
</dbReference>
<evidence type="ECO:0000256" key="10">
    <source>
        <dbReference type="SAM" id="MobiDB-lite"/>
    </source>
</evidence>
<dbReference type="InterPro" id="IPR011053">
    <property type="entry name" value="Single_hybrid_motif"/>
</dbReference>
<feature type="domain" description="Peripheral subunit-binding (PSBD)" evidence="12">
    <location>
        <begin position="154"/>
        <end position="191"/>
    </location>
</feature>
<dbReference type="Gene3D" id="2.40.50.100">
    <property type="match status" value="1"/>
</dbReference>
<dbReference type="InterPro" id="IPR000089">
    <property type="entry name" value="Biotin_lipoyl"/>
</dbReference>
<dbReference type="InterPro" id="IPR003016">
    <property type="entry name" value="2-oxoA_DH_lipoyl-BS"/>
</dbReference>
<sequence length="458" mass="48587">MANEIVLPELGEGIDQAKVLAVLVSPGDKVRKDQTIIEVETEKATAEVPSDFEGTVSAVHVKEGQDISVGQAILSLEAGGSTAAAPAPKAEPVEVVEMSPAAEVVDAPPPPPPAPAPRPEPAASATATATAPPKVVPIEESYVPAPPSPGKSVAASPSVRRLARELGVDIAEVPGTSEGGRVSNEDVKSYARHLISRRGAPREVQAPVASPAARPQPQLPDFTQWGDVEREPMSAIRRATADHMVNAWSTAPQVTQFDSADITELEVFRKRYGNRVQATGGKLTVTAMAVKIVAGALKKFPQFNSSLDAEAQELVLKQYVHVGVAVDTENGLMVPVIRDADKKNIIQIAEDLQDLAEKARARKISLDALRGGTFSVSNLGGLGTTYFSPIVNWPEVAILGMGRASVQAVHQDGEFVPRKILPMALTYDHRVIDGADAARFLRWIAEALENPMLLALEG</sequence>
<evidence type="ECO:0000256" key="4">
    <source>
        <dbReference type="ARBA" id="ARBA00022679"/>
    </source>
</evidence>
<dbReference type="InterPro" id="IPR023213">
    <property type="entry name" value="CAT-like_dom_sf"/>
</dbReference>
<evidence type="ECO:0000256" key="3">
    <source>
        <dbReference type="ARBA" id="ARBA00011484"/>
    </source>
</evidence>
<comment type="catalytic activity">
    <reaction evidence="8">
        <text>N(6)-[(R)-dihydrolipoyl]-L-lysyl-[protein] + acetyl-CoA = N(6)-[(R)-S(8)-acetyldihydrolipoyl]-L-lysyl-[protein] + CoA</text>
        <dbReference type="Rhea" id="RHEA:17017"/>
        <dbReference type="Rhea" id="RHEA-COMP:10475"/>
        <dbReference type="Rhea" id="RHEA-COMP:10478"/>
        <dbReference type="ChEBI" id="CHEBI:57287"/>
        <dbReference type="ChEBI" id="CHEBI:57288"/>
        <dbReference type="ChEBI" id="CHEBI:83100"/>
        <dbReference type="ChEBI" id="CHEBI:83111"/>
        <dbReference type="EC" id="2.3.1.12"/>
    </reaction>
</comment>
<evidence type="ECO:0000313" key="13">
    <source>
        <dbReference type="EMBL" id="NNF08537.1"/>
    </source>
</evidence>
<dbReference type="SUPFAM" id="SSF52777">
    <property type="entry name" value="CoA-dependent acyltransferases"/>
    <property type="match status" value="1"/>
</dbReference>
<dbReference type="PANTHER" id="PTHR43178">
    <property type="entry name" value="DIHYDROLIPOAMIDE ACETYLTRANSFERASE COMPONENT OF PYRUVATE DEHYDROGENASE COMPLEX"/>
    <property type="match status" value="1"/>
</dbReference>
<dbReference type="EMBL" id="JABDJR010000696">
    <property type="protein sequence ID" value="NNF08537.1"/>
    <property type="molecule type" value="Genomic_DNA"/>
</dbReference>
<reference evidence="13 14" key="1">
    <citation type="submission" date="2020-03" db="EMBL/GenBank/DDBJ databases">
        <title>Metabolic flexibility allows generalist bacteria to become dominant in a frequently disturbed ecosystem.</title>
        <authorList>
            <person name="Chen Y.-J."/>
            <person name="Leung P.M."/>
            <person name="Bay S.K."/>
            <person name="Hugenholtz P."/>
            <person name="Kessler A.J."/>
            <person name="Shelley G."/>
            <person name="Waite D.W."/>
            <person name="Cook P.L."/>
            <person name="Greening C."/>
        </authorList>
    </citation>
    <scope>NUCLEOTIDE SEQUENCE [LARGE SCALE GENOMIC DNA]</scope>
    <source>
        <strain evidence="13">SS_bin_28</strain>
    </source>
</reference>
<dbReference type="FunFam" id="3.30.559.10:FF:000004">
    <property type="entry name" value="Acetyltransferase component of pyruvate dehydrogenase complex"/>
    <property type="match status" value="1"/>
</dbReference>
<evidence type="ECO:0000256" key="9">
    <source>
        <dbReference type="RuleBase" id="RU003423"/>
    </source>
</evidence>
<dbReference type="Gene3D" id="3.30.559.10">
    <property type="entry name" value="Chloramphenicol acetyltransferase-like domain"/>
    <property type="match status" value="1"/>
</dbReference>
<dbReference type="SUPFAM" id="SSF51230">
    <property type="entry name" value="Single hybrid motif"/>
    <property type="match status" value="1"/>
</dbReference>
<dbReference type="PANTHER" id="PTHR43178:SF2">
    <property type="entry name" value="DIHYDROLIPOYLLYSINE-RESIDUE ACETYLTRANSFERASE COMPONENT OF PYRUVATE DEHYDROGENASE COMPLEX"/>
    <property type="match status" value="1"/>
</dbReference>
<evidence type="ECO:0000256" key="8">
    <source>
        <dbReference type="ARBA" id="ARBA00048370"/>
    </source>
</evidence>
<dbReference type="GO" id="GO:0006086">
    <property type="term" value="P:pyruvate decarboxylation to acetyl-CoA"/>
    <property type="evidence" value="ECO:0007669"/>
    <property type="project" value="TreeGrafter"/>
</dbReference>
<evidence type="ECO:0000259" key="12">
    <source>
        <dbReference type="PROSITE" id="PS51826"/>
    </source>
</evidence>
<evidence type="ECO:0000256" key="1">
    <source>
        <dbReference type="ARBA" id="ARBA00001938"/>
    </source>
</evidence>
<dbReference type="Pfam" id="PF02817">
    <property type="entry name" value="E3_binding"/>
    <property type="match status" value="1"/>
</dbReference>
<feature type="region of interest" description="Disordered" evidence="10">
    <location>
        <begin position="103"/>
        <end position="132"/>
    </location>
</feature>
<dbReference type="Proteomes" id="UP000547674">
    <property type="component" value="Unassembled WGS sequence"/>
</dbReference>
<dbReference type="GO" id="GO:0004742">
    <property type="term" value="F:dihydrolipoyllysine-residue acetyltransferase activity"/>
    <property type="evidence" value="ECO:0007669"/>
    <property type="project" value="UniProtKB-EC"/>
</dbReference>
<dbReference type="InterPro" id="IPR001078">
    <property type="entry name" value="2-oxoacid_DH_actylTfrase"/>
</dbReference>
<comment type="cofactor">
    <cofactor evidence="1 9">
        <name>(R)-lipoate</name>
        <dbReference type="ChEBI" id="CHEBI:83088"/>
    </cofactor>
</comment>
<keyword evidence="6 9" id="KW-0012">Acyltransferase</keyword>
<proteinExistence type="inferred from homology"/>
<protein>
    <recommendedName>
        <fullName evidence="9">Dihydrolipoamide acetyltransferase component of pyruvate dehydrogenase complex</fullName>
        <ecNumber evidence="9">2.3.1.-</ecNumber>
    </recommendedName>
</protein>
<dbReference type="PROSITE" id="PS51826">
    <property type="entry name" value="PSBD"/>
    <property type="match status" value="1"/>
</dbReference>
<dbReference type="InterPro" id="IPR036625">
    <property type="entry name" value="E3-bd_dom_sf"/>
</dbReference>
<dbReference type="PROSITE" id="PS00189">
    <property type="entry name" value="LIPOYL"/>
    <property type="match status" value="1"/>
</dbReference>
<dbReference type="SUPFAM" id="SSF47005">
    <property type="entry name" value="Peripheral subunit-binding domain of 2-oxo acid dehydrogenase complex"/>
    <property type="match status" value="1"/>
</dbReference>
<feature type="domain" description="Lipoyl-binding" evidence="11">
    <location>
        <begin position="2"/>
        <end position="77"/>
    </location>
</feature>
<name>A0A7Y2ECS3_UNCEI</name>
<evidence type="ECO:0000259" key="11">
    <source>
        <dbReference type="PROSITE" id="PS50968"/>
    </source>
</evidence>
<evidence type="ECO:0000256" key="7">
    <source>
        <dbReference type="ARBA" id="ARBA00025211"/>
    </source>
</evidence>